<dbReference type="AlphaFoldDB" id="A0A4Q9MYU4"/>
<evidence type="ECO:0008006" key="8">
    <source>
        <dbReference type="Google" id="ProtNLM"/>
    </source>
</evidence>
<accession>A0A4Q9MYU4</accession>
<evidence type="ECO:0000256" key="4">
    <source>
        <dbReference type="ARBA" id="ARBA00044511"/>
    </source>
</evidence>
<evidence type="ECO:0000256" key="3">
    <source>
        <dbReference type="ARBA" id="ARBA00044493"/>
    </source>
</evidence>
<evidence type="ECO:0000256" key="6">
    <source>
        <dbReference type="SAM" id="MobiDB-lite"/>
    </source>
</evidence>
<feature type="repeat" description="PPR" evidence="5">
    <location>
        <begin position="109"/>
        <end position="143"/>
    </location>
</feature>
<feature type="compositionally biased region" description="Polar residues" evidence="6">
    <location>
        <begin position="15"/>
        <end position="47"/>
    </location>
</feature>
<sequence>MLRNARAPLTAVTRRLSSPLTRAASTASVSREPSSSVQRTLPTSHPRQTPKAWKGKGKEKSDEGDEGSGRPKRLLKPYDLTLRLTNMCEEGKLDEAIDTLKSMPLDAQNTSTWNTMISHAGRAGRYQLAYQLYIEMKRRGFKPALRTYTTLMSVFTKVPSWEDRSKLIQNVHKTYENYLAYIELVKGHNPKSPEYSVAPINAYLSILGRVGEHQRMFDVYNALDESGPFSPTSVTYTVVLRALGLHSTAARGDTEQGRAIRERHASDARLIWRQLTKRIEDGAPIAVDAFLISALIRVLALGRPADQIAAFDVLREHVGLAKPGETAPAPTVEMSAPLLADVLSLCNAAKKHRLTVHFAQQLMDKNPSLLDRGHMDHILAAYGALAATGSTTEAARALQTLEWMVEQEMSSKDGHKIRPGLSTYTFVLVACWRAKDWESTMRTFELMTGYRAKDFADGAADAPQQVVRASGRNVLPDAAGASCIARVALATGDEAVMRQCLRIVHRLNLTRYLSLAGGEAEAEPARGVPASRKDATYYAHKMASALVEAVDVLVPRRTDDSPRLGHEERNFVAIRSAARGFLIAHRHQRPNANDTPLLEEELLGSEQGLSAMDEAVEWERIAREQKSNSRSF</sequence>
<dbReference type="PANTHER" id="PTHR47447">
    <property type="entry name" value="OS03G0856100 PROTEIN"/>
    <property type="match status" value="1"/>
</dbReference>
<dbReference type="EMBL" id="ML143392">
    <property type="protein sequence ID" value="TBU33279.1"/>
    <property type="molecule type" value="Genomic_DNA"/>
</dbReference>
<evidence type="ECO:0000313" key="7">
    <source>
        <dbReference type="EMBL" id="TBU33279.1"/>
    </source>
</evidence>
<dbReference type="PANTHER" id="PTHR47447:SF17">
    <property type="entry name" value="OS12G0638900 PROTEIN"/>
    <property type="match status" value="1"/>
</dbReference>
<keyword evidence="2" id="KW-0677">Repeat</keyword>
<comment type="similarity">
    <text evidence="1">Belongs to the CCM1 family.</text>
</comment>
<reference evidence="7" key="1">
    <citation type="submission" date="2019-01" db="EMBL/GenBank/DDBJ databases">
        <title>Draft genome sequences of three monokaryotic isolates of the white-rot basidiomycete fungus Dichomitus squalens.</title>
        <authorList>
            <consortium name="DOE Joint Genome Institute"/>
            <person name="Lopez S.C."/>
            <person name="Andreopoulos B."/>
            <person name="Pangilinan J."/>
            <person name="Lipzen A."/>
            <person name="Riley R."/>
            <person name="Ahrendt S."/>
            <person name="Ng V."/>
            <person name="Barry K."/>
            <person name="Daum C."/>
            <person name="Grigoriev I.V."/>
            <person name="Hilden K.S."/>
            <person name="Makela M.R."/>
            <person name="de Vries R.P."/>
        </authorList>
    </citation>
    <scope>NUCLEOTIDE SEQUENCE [LARGE SCALE GENOMIC DNA]</scope>
    <source>
        <strain evidence="7">OM18370.1</strain>
    </source>
</reference>
<dbReference type="OrthoDB" id="185373at2759"/>
<evidence type="ECO:0000256" key="1">
    <source>
        <dbReference type="ARBA" id="ARBA00006192"/>
    </source>
</evidence>
<comment type="function">
    <text evidence="3">Regulates mitochondrial small subunit maturation by controlling 15S rRNA 5'-end processing. Localizes to the 5' precursor of the 15S rRNA in a position that is subsequently occupied by mS47 in the mature yeast mtSSU. Uses structure and sequence-specific RNA recognition, binding to a single-stranded region of the precursor and specifically recognizing bases -6 to -1. The exchange of Ccm1 for mS47 is coupled to the irreversible removal of precursor rRNA that is accompanied by conformational changes of the mitoribosomal proteins uS5m and mS26. These conformational changes signal completion of 5'-end rRNA processing through protection of the mature 5'-end of the 15S rRNA and stabilization of mS47. The removal of the 5' precursor together with the dissociation of Ccm1 may be catalyzed by the 5'-3' exoribonuclease Pet127. Involved in the specific removal of group I introns in mitochondrial encoded transcripts.</text>
</comment>
<name>A0A4Q9MYU4_9APHY</name>
<comment type="subunit">
    <text evidence="4">Binds to mitochondrial small subunit 15S rRNA.</text>
</comment>
<dbReference type="PROSITE" id="PS51375">
    <property type="entry name" value="PPR"/>
    <property type="match status" value="1"/>
</dbReference>
<organism evidence="7">
    <name type="scientific">Dichomitus squalens</name>
    <dbReference type="NCBI Taxonomy" id="114155"/>
    <lineage>
        <taxon>Eukaryota</taxon>
        <taxon>Fungi</taxon>
        <taxon>Dikarya</taxon>
        <taxon>Basidiomycota</taxon>
        <taxon>Agaricomycotina</taxon>
        <taxon>Agaricomycetes</taxon>
        <taxon>Polyporales</taxon>
        <taxon>Polyporaceae</taxon>
        <taxon>Dichomitus</taxon>
    </lineage>
</organism>
<dbReference type="Gene3D" id="1.25.40.10">
    <property type="entry name" value="Tetratricopeptide repeat domain"/>
    <property type="match status" value="2"/>
</dbReference>
<dbReference type="Pfam" id="PF13041">
    <property type="entry name" value="PPR_2"/>
    <property type="match status" value="1"/>
</dbReference>
<gene>
    <name evidence="7" type="ORF">BD311DRAFT_713541</name>
</gene>
<dbReference type="InterPro" id="IPR011990">
    <property type="entry name" value="TPR-like_helical_dom_sf"/>
</dbReference>
<dbReference type="Proteomes" id="UP000292957">
    <property type="component" value="Unassembled WGS sequence"/>
</dbReference>
<evidence type="ECO:0000256" key="2">
    <source>
        <dbReference type="ARBA" id="ARBA00022737"/>
    </source>
</evidence>
<feature type="region of interest" description="Disordered" evidence="6">
    <location>
        <begin position="1"/>
        <end position="74"/>
    </location>
</feature>
<proteinExistence type="inferred from homology"/>
<dbReference type="NCBIfam" id="TIGR00756">
    <property type="entry name" value="PPR"/>
    <property type="match status" value="1"/>
</dbReference>
<evidence type="ECO:0000256" key="5">
    <source>
        <dbReference type="PROSITE-ProRule" id="PRU00708"/>
    </source>
</evidence>
<dbReference type="InterPro" id="IPR002885">
    <property type="entry name" value="PPR_rpt"/>
</dbReference>
<protein>
    <recommendedName>
        <fullName evidence="8">Pentacotripeptide-repeat region of PRORP domain-containing protein</fullName>
    </recommendedName>
</protein>